<proteinExistence type="predicted"/>
<protein>
    <submittedName>
        <fullName evidence="1">Uncharacterized protein</fullName>
    </submittedName>
</protein>
<accession>A0A6A3N5Y7</accession>
<comment type="caution">
    <text evidence="1">The sequence shown here is derived from an EMBL/GenBank/DDBJ whole genome shotgun (WGS) entry which is preliminary data.</text>
</comment>
<dbReference type="Proteomes" id="UP000435112">
    <property type="component" value="Unassembled WGS sequence"/>
</dbReference>
<reference evidence="1 2" key="1">
    <citation type="submission" date="2018-09" db="EMBL/GenBank/DDBJ databases">
        <title>Genomic investigation of the strawberry pathogen Phytophthora fragariae indicates pathogenicity is determined by transcriptional variation in three key races.</title>
        <authorList>
            <person name="Adams T.M."/>
            <person name="Armitage A.D."/>
            <person name="Sobczyk M.K."/>
            <person name="Bates H.J."/>
            <person name="Dunwell J.M."/>
            <person name="Nellist C.F."/>
            <person name="Harrison R.J."/>
        </authorList>
    </citation>
    <scope>NUCLEOTIDE SEQUENCE [LARGE SCALE GENOMIC DNA]</scope>
    <source>
        <strain evidence="1 2">SCRP324</strain>
    </source>
</reference>
<sequence length="61" mass="6369">MHPIVSTAKPTDTPLALLLHSSAFLGSCASLSNERTASGCCRGFSFSASLDSGRFNTENCC</sequence>
<evidence type="ECO:0000313" key="2">
    <source>
        <dbReference type="Proteomes" id="UP000435112"/>
    </source>
</evidence>
<dbReference type="EMBL" id="QXFU01000311">
    <property type="protein sequence ID" value="KAE9037051.1"/>
    <property type="molecule type" value="Genomic_DNA"/>
</dbReference>
<evidence type="ECO:0000313" key="1">
    <source>
        <dbReference type="EMBL" id="KAE9037051.1"/>
    </source>
</evidence>
<gene>
    <name evidence="1" type="ORF">PR002_g6781</name>
</gene>
<dbReference type="OrthoDB" id="10283659at2759"/>
<name>A0A6A3N5Y7_9STRA</name>
<dbReference type="AlphaFoldDB" id="A0A6A3N5Y7"/>
<organism evidence="1 2">
    <name type="scientific">Phytophthora rubi</name>
    <dbReference type="NCBI Taxonomy" id="129364"/>
    <lineage>
        <taxon>Eukaryota</taxon>
        <taxon>Sar</taxon>
        <taxon>Stramenopiles</taxon>
        <taxon>Oomycota</taxon>
        <taxon>Peronosporomycetes</taxon>
        <taxon>Peronosporales</taxon>
        <taxon>Peronosporaceae</taxon>
        <taxon>Phytophthora</taxon>
    </lineage>
</organism>